<feature type="transmembrane region" description="Helical" evidence="9">
    <location>
        <begin position="69"/>
        <end position="88"/>
    </location>
</feature>
<comment type="caution">
    <text evidence="12">The sequence shown here is derived from an EMBL/GenBank/DDBJ whole genome shotgun (WGS) entry which is preliminary data.</text>
</comment>
<feature type="transmembrane region" description="Helical" evidence="9">
    <location>
        <begin position="1151"/>
        <end position="1174"/>
    </location>
</feature>
<feature type="transmembrane region" description="Helical" evidence="9">
    <location>
        <begin position="370"/>
        <end position="392"/>
    </location>
</feature>
<proteinExistence type="inferred from homology"/>
<evidence type="ECO:0000256" key="1">
    <source>
        <dbReference type="ARBA" id="ARBA00004651"/>
    </source>
</evidence>
<feature type="transmembrane region" description="Helical" evidence="9">
    <location>
        <begin position="1102"/>
        <end position="1124"/>
    </location>
</feature>
<evidence type="ECO:0000256" key="7">
    <source>
        <dbReference type="ARBA" id="ARBA00023136"/>
    </source>
</evidence>
<evidence type="ECO:0000256" key="2">
    <source>
        <dbReference type="ARBA" id="ARBA00008483"/>
    </source>
</evidence>
<feature type="transmembrane region" description="Helical" evidence="9">
    <location>
        <begin position="713"/>
        <end position="732"/>
    </location>
</feature>
<keyword evidence="6" id="KW-0560">Oxidoreductase</keyword>
<evidence type="ECO:0000313" key="13">
    <source>
        <dbReference type="Proteomes" id="UP000187485"/>
    </source>
</evidence>
<feature type="transmembrane region" description="Helical" evidence="9">
    <location>
        <begin position="186"/>
        <end position="207"/>
    </location>
</feature>
<protein>
    <submittedName>
        <fullName evidence="12">Oxidoreductase</fullName>
    </submittedName>
</protein>
<comment type="similarity">
    <text evidence="2">Belongs to the CPA3 antiporters (TC 2.A.63) subunit A family.</text>
</comment>
<name>A0A1L8CSG1_9THEO</name>
<feature type="transmembrane region" description="Helical" evidence="9">
    <location>
        <begin position="549"/>
        <end position="568"/>
    </location>
</feature>
<dbReference type="STRING" id="870242.cpu_03680"/>
<feature type="transmembrane region" description="Helical" evidence="9">
    <location>
        <begin position="35"/>
        <end position="57"/>
    </location>
</feature>
<feature type="domain" description="NADH:quinone oxidoreductase/Mrp antiporter transmembrane" evidence="10">
    <location>
        <begin position="336"/>
        <end position="636"/>
    </location>
</feature>
<dbReference type="GO" id="GO:0016491">
    <property type="term" value="F:oxidoreductase activity"/>
    <property type="evidence" value="ECO:0007669"/>
    <property type="project" value="UniProtKB-KW"/>
</dbReference>
<reference evidence="13" key="1">
    <citation type="submission" date="2016-12" db="EMBL/GenBank/DDBJ databases">
        <title>Draft Genome Sequences od Carboxydothermus pertinax and islandicus, Hydrogenogenic Carboxydotrophic Bacteria.</title>
        <authorList>
            <person name="Fukuyama Y."/>
            <person name="Ohmae K."/>
            <person name="Yoneda Y."/>
            <person name="Yoshida T."/>
            <person name="Sako Y."/>
        </authorList>
    </citation>
    <scope>NUCLEOTIDE SEQUENCE [LARGE SCALE GENOMIC DNA]</scope>
    <source>
        <strain evidence="13">Ug1</strain>
    </source>
</reference>
<feature type="transmembrane region" description="Helical" evidence="9">
    <location>
        <begin position="342"/>
        <end position="358"/>
    </location>
</feature>
<feature type="transmembrane region" description="Helical" evidence="9">
    <location>
        <begin position="969"/>
        <end position="990"/>
    </location>
</feature>
<feature type="transmembrane region" description="Helical" evidence="9">
    <location>
        <begin position="580"/>
        <end position="602"/>
    </location>
</feature>
<evidence type="ECO:0000256" key="3">
    <source>
        <dbReference type="ARBA" id="ARBA00022475"/>
    </source>
</evidence>
<feature type="transmembrane region" description="Helical" evidence="9">
    <location>
        <begin position="935"/>
        <end position="957"/>
    </location>
</feature>
<keyword evidence="7 9" id="KW-0472">Membrane</keyword>
<dbReference type="AlphaFoldDB" id="A0A1L8CSG1"/>
<dbReference type="Proteomes" id="UP000187485">
    <property type="component" value="Unassembled WGS sequence"/>
</dbReference>
<feature type="transmembrane region" description="Helical" evidence="9">
    <location>
        <begin position="518"/>
        <end position="543"/>
    </location>
</feature>
<gene>
    <name evidence="12" type="ORF">cpu_03680</name>
</gene>
<dbReference type="GO" id="GO:0005886">
    <property type="term" value="C:plasma membrane"/>
    <property type="evidence" value="ECO:0007669"/>
    <property type="project" value="UniProtKB-SubCell"/>
</dbReference>
<evidence type="ECO:0000256" key="5">
    <source>
        <dbReference type="ARBA" id="ARBA00022989"/>
    </source>
</evidence>
<keyword evidence="13" id="KW-1185">Reference proteome</keyword>
<feature type="domain" description="NADH-Ubiquinone oxidoreductase (complex I) chain 5 N-terminal" evidence="11">
    <location>
        <begin position="284"/>
        <end position="320"/>
    </location>
</feature>
<evidence type="ECO:0000256" key="4">
    <source>
        <dbReference type="ARBA" id="ARBA00022692"/>
    </source>
</evidence>
<feature type="transmembrane region" description="Helical" evidence="9">
    <location>
        <begin position="6"/>
        <end position="28"/>
    </location>
</feature>
<dbReference type="Pfam" id="PF00361">
    <property type="entry name" value="Proton_antipo_M"/>
    <property type="match status" value="3"/>
</dbReference>
<feature type="transmembrane region" description="Helical" evidence="9">
    <location>
        <begin position="109"/>
        <end position="138"/>
    </location>
</feature>
<dbReference type="InterPro" id="IPR001516">
    <property type="entry name" value="Proton_antipo_N"/>
</dbReference>
<keyword evidence="3" id="KW-1003">Cell membrane</keyword>
<feature type="transmembrane region" description="Helical" evidence="9">
    <location>
        <begin position="663"/>
        <end position="682"/>
    </location>
</feature>
<dbReference type="PANTHER" id="PTHR42682">
    <property type="entry name" value="HYDROGENASE-4 COMPONENT F"/>
    <property type="match status" value="1"/>
</dbReference>
<feature type="domain" description="NADH-Ubiquinone oxidoreductase (complex I) chain 5 N-terminal" evidence="11">
    <location>
        <begin position="757"/>
        <end position="798"/>
    </location>
</feature>
<accession>A0A1L8CSG1</accession>
<feature type="transmembrane region" description="Helical" evidence="9">
    <location>
        <begin position="1064"/>
        <end position="1082"/>
    </location>
</feature>
<dbReference type="InterPro" id="IPR001750">
    <property type="entry name" value="ND/Mrp_TM"/>
</dbReference>
<feature type="transmembrane region" description="Helical" evidence="9">
    <location>
        <begin position="997"/>
        <end position="1021"/>
    </location>
</feature>
<evidence type="ECO:0000259" key="10">
    <source>
        <dbReference type="Pfam" id="PF00361"/>
    </source>
</evidence>
<keyword evidence="4 8" id="KW-0812">Transmembrane</keyword>
<dbReference type="RefSeq" id="WP_075858300.1">
    <property type="nucleotide sequence ID" value="NZ_BDJK01000006.1"/>
</dbReference>
<feature type="transmembrane region" description="Helical" evidence="9">
    <location>
        <begin position="144"/>
        <end position="165"/>
    </location>
</feature>
<feature type="domain" description="NADH:quinone oxidoreductase/Mrp antiporter transmembrane" evidence="10">
    <location>
        <begin position="15"/>
        <end position="156"/>
    </location>
</feature>
<dbReference type="Pfam" id="PF00662">
    <property type="entry name" value="Proton_antipo_N"/>
    <property type="match status" value="2"/>
</dbReference>
<dbReference type="PANTHER" id="PTHR42682:SF4">
    <property type="entry name" value="NADH-UBIQUINONE_PLASTOQUINONE"/>
    <property type="match status" value="1"/>
</dbReference>
<feature type="transmembrane region" description="Helical" evidence="9">
    <location>
        <begin position="891"/>
        <end position="915"/>
    </location>
</feature>
<evidence type="ECO:0000256" key="9">
    <source>
        <dbReference type="SAM" id="Phobius"/>
    </source>
</evidence>
<feature type="transmembrane region" description="Helical" evidence="9">
    <location>
        <begin position="1033"/>
        <end position="1052"/>
    </location>
</feature>
<evidence type="ECO:0000256" key="6">
    <source>
        <dbReference type="ARBA" id="ARBA00023002"/>
    </source>
</evidence>
<feature type="domain" description="NADH:quinone oxidoreductase/Mrp antiporter transmembrane" evidence="10">
    <location>
        <begin position="814"/>
        <end position="1116"/>
    </location>
</feature>
<feature type="transmembrane region" description="Helical" evidence="9">
    <location>
        <begin position="764"/>
        <end position="785"/>
    </location>
</feature>
<sequence length="1274" mass="137616">MDLGFLLNGLSLQALFGVMLLLVGELLALLRWKNLIQLLIISSIAEIGYVLLGLGTGTHVGTSGALLHLEYQIVMRGLVFLAAAAFIFRGHSASVEKLQGIGRKMPVTATLFGFGLFSVMGLSPFKGSISKFLIIYAAIESGHWLSAAIATFGSIIEAVYFLQVFQKLCFEDSVQEGSGAEKVRETSPGLMAVLLVLGVLTALMGLIPEPFIHGAERAAAVLLGSTGPDQLPVFESPWSILVLVPYVGGFIVYLAGCFSQALRNILAVGITGTTVYLTWLAGDFDSLSKFFALLMAFIGFLVTLYSVGYFKAKPYANRYFFFLLLMLGTLLGLTTSKELGNFYVFWELMTWTSYFLVIQEQTQKALRAGFKYFIMCTSGAYIMLLAILTLHVKLGSLDLTTISANLQVLSPGLMLVVLGMFIIGFGVKAGLVPLHSWLPDAHPVAPSSISAPMSGILTKTGIYGLIRILFVVFGVSLLTKLGTTGQFSTIGFIISLLGAFTLLYGEIMALLQTDVKKMLAYSTMAQVGEIVITLGVGTYLSFIGALYHILNHAIMKNLLFLAVGALILRVKSQEINKLKGIGRVMPVTSLCFSIGILAIMGLPPFNGFISKFLMLYALVQSGHLALAGLILLGSILGGFYYLKVVRIIFFEKYEGPARQEAPITMLIPIVILTGLSIFNGVYPQAGLALIKPVADLIAAKGHMAVTAIPKITISWPIVTLIPMVGALFAYFFGRRSAKVSGWLAVATMVATLATVLAVSTGLDIFSRSFAFLIAFIGVLNLLYSLGYMEHEHAQNRFYLFFTLMIGGLLGVAVSKDLFNFFAFWEIMSSWTLYFVIIHEETSEALREGFKYFIFNYVGANLLLLGLLVLTVNAGTFEMSELAGRLSALPTGLVALGSILMLIGFAMKAAMLPFRIDYQMHPPTAPTPVSGYISSVLLKSAPFGMVKLFYVFGGVALLSKLGQIGDMPSLMYILAWVSGLTILMAAALALLQSGMKRLLIYHTVSQMGYIILGISLGSSLGLAGGLLHLVNHMLFKNLLFLVAGAIMVKTGIGDLDRLGGIGRKMPVTLSVFAIGTFSIAGIPPFNGFTSKWLIYEAAMEKGYVFLALLSLLASVLTLASFLKFLHSAFFGQMPKELENVTEAPWTMQIPMVILAVLCMVFGIFPGIPLATIAAIERSLGLTPVSVSLFGIDSGLGTWNAGIIAVFMAIAFIVGLSIYFVGNGKIRYTKIYTCGVTTLTPEEVHVNSHNLYESPKGLINGWIKFLHRVAGLGKGV</sequence>
<evidence type="ECO:0000313" key="12">
    <source>
        <dbReference type="EMBL" id="GAV21858.1"/>
    </source>
</evidence>
<dbReference type="EMBL" id="BDJK01000006">
    <property type="protein sequence ID" value="GAV21858.1"/>
    <property type="molecule type" value="Genomic_DNA"/>
</dbReference>
<feature type="transmembrane region" description="Helical" evidence="9">
    <location>
        <begin position="622"/>
        <end position="642"/>
    </location>
</feature>
<organism evidence="12 13">
    <name type="scientific">Carboxydothermus pertinax</name>
    <dbReference type="NCBI Taxonomy" id="870242"/>
    <lineage>
        <taxon>Bacteria</taxon>
        <taxon>Bacillati</taxon>
        <taxon>Bacillota</taxon>
        <taxon>Clostridia</taxon>
        <taxon>Thermoanaerobacterales</taxon>
        <taxon>Thermoanaerobacteraceae</taxon>
        <taxon>Carboxydothermus</taxon>
    </lineage>
</organism>
<dbReference type="PRINTS" id="PR01434">
    <property type="entry name" value="NADHDHGNASE5"/>
</dbReference>
<feature type="transmembrane region" description="Helical" evidence="9">
    <location>
        <begin position="456"/>
        <end position="478"/>
    </location>
</feature>
<feature type="transmembrane region" description="Helical" evidence="9">
    <location>
        <begin position="238"/>
        <end position="258"/>
    </location>
</feature>
<evidence type="ECO:0000259" key="11">
    <source>
        <dbReference type="Pfam" id="PF00662"/>
    </source>
</evidence>
<comment type="subcellular location">
    <subcellularLocation>
        <location evidence="1">Cell membrane</location>
        <topology evidence="1">Multi-pass membrane protein</topology>
    </subcellularLocation>
    <subcellularLocation>
        <location evidence="8">Membrane</location>
        <topology evidence="8">Multi-pass membrane protein</topology>
    </subcellularLocation>
</comment>
<feature type="transmembrane region" description="Helical" evidence="9">
    <location>
        <begin position="849"/>
        <end position="871"/>
    </location>
</feature>
<feature type="transmembrane region" description="Helical" evidence="9">
    <location>
        <begin position="797"/>
        <end position="814"/>
    </location>
</feature>
<feature type="transmembrane region" description="Helical" evidence="9">
    <location>
        <begin position="490"/>
        <end position="511"/>
    </location>
</feature>
<feature type="transmembrane region" description="Helical" evidence="9">
    <location>
        <begin position="288"/>
        <end position="307"/>
    </location>
</feature>
<feature type="transmembrane region" description="Helical" evidence="9">
    <location>
        <begin position="265"/>
        <end position="282"/>
    </location>
</feature>
<feature type="transmembrane region" description="Helical" evidence="9">
    <location>
        <begin position="820"/>
        <end position="837"/>
    </location>
</feature>
<feature type="transmembrane region" description="Helical" evidence="9">
    <location>
        <begin position="739"/>
        <end position="758"/>
    </location>
</feature>
<dbReference type="InterPro" id="IPR052175">
    <property type="entry name" value="ComplexI-like_HydComp"/>
</dbReference>
<feature type="transmembrane region" description="Helical" evidence="9">
    <location>
        <begin position="412"/>
        <end position="435"/>
    </location>
</feature>
<dbReference type="OrthoDB" id="9807568at2"/>
<keyword evidence="5 9" id="KW-1133">Transmembrane helix</keyword>
<evidence type="ECO:0000256" key="8">
    <source>
        <dbReference type="RuleBase" id="RU000320"/>
    </source>
</evidence>
<feature type="transmembrane region" description="Helical" evidence="9">
    <location>
        <begin position="319"/>
        <end position="336"/>
    </location>
</feature>
<feature type="transmembrane region" description="Helical" evidence="9">
    <location>
        <begin position="1194"/>
        <end position="1219"/>
    </location>
</feature>